<feature type="region of interest" description="Disordered" evidence="13">
    <location>
        <begin position="1"/>
        <end position="61"/>
    </location>
</feature>
<keyword evidence="9" id="KW-0472">Membrane</keyword>
<dbReference type="InterPro" id="IPR018850">
    <property type="entry name" value="Mt_escape_2_C"/>
</dbReference>
<dbReference type="PANTHER" id="PTHR32198">
    <property type="entry name" value="MITOCHONDRIAL ESCAPE PROTEIN 2"/>
    <property type="match status" value="1"/>
</dbReference>
<dbReference type="InterPro" id="IPR034260">
    <property type="entry name" value="Yme2_RRM"/>
</dbReference>
<reference evidence="15" key="1">
    <citation type="submission" date="2020-12" db="EMBL/GenBank/DDBJ databases">
        <title>Metabolic potential, ecology and presence of endohyphal bacteria is reflected in genomic diversity of Mucoromycotina.</title>
        <authorList>
            <person name="Muszewska A."/>
            <person name="Okrasinska A."/>
            <person name="Steczkiewicz K."/>
            <person name="Drgas O."/>
            <person name="Orlowska M."/>
            <person name="Perlinska-Lenart U."/>
            <person name="Aleksandrzak-Piekarczyk T."/>
            <person name="Szatraj K."/>
            <person name="Zielenkiewicz U."/>
            <person name="Pilsyk S."/>
            <person name="Malc E."/>
            <person name="Mieczkowski P."/>
            <person name="Kruszewska J.S."/>
            <person name="Biernat P."/>
            <person name="Pawlowska J."/>
        </authorList>
    </citation>
    <scope>NUCLEOTIDE SEQUENCE</scope>
    <source>
        <strain evidence="15">WA0000051536</strain>
    </source>
</reference>
<evidence type="ECO:0000256" key="8">
    <source>
        <dbReference type="ARBA" id="ARBA00023128"/>
    </source>
</evidence>
<accession>A0A8H7UBL3</accession>
<evidence type="ECO:0000256" key="4">
    <source>
        <dbReference type="ARBA" id="ARBA00022692"/>
    </source>
</evidence>
<comment type="subcellular location">
    <subcellularLocation>
        <location evidence="1 12">Mitochondrion inner membrane</location>
        <topology evidence="1 12">Single-pass membrane protein</topology>
    </subcellularLocation>
</comment>
<dbReference type="InterPro" id="IPR012677">
    <property type="entry name" value="Nucleotide-bd_a/b_plait_sf"/>
</dbReference>
<keyword evidence="5 12" id="KW-0999">Mitochondrion inner membrane</keyword>
<dbReference type="EMBL" id="JAEPRA010000010">
    <property type="protein sequence ID" value="KAG2179556.1"/>
    <property type="molecule type" value="Genomic_DNA"/>
</dbReference>
<dbReference type="OrthoDB" id="10267654at2759"/>
<dbReference type="Gene3D" id="3.30.70.330">
    <property type="match status" value="1"/>
</dbReference>
<evidence type="ECO:0000256" key="11">
    <source>
        <dbReference type="PROSITE-ProRule" id="PRU00176"/>
    </source>
</evidence>
<dbReference type="InterPro" id="IPR039627">
    <property type="entry name" value="Yme2_C"/>
</dbReference>
<dbReference type="CDD" id="cd12433">
    <property type="entry name" value="RRM_Yme2p_like"/>
    <property type="match status" value="1"/>
</dbReference>
<keyword evidence="12" id="KW-0507">mRNA processing</keyword>
<gene>
    <name evidence="15" type="ORF">INT44_006403</name>
</gene>
<keyword evidence="16" id="KW-1185">Reference proteome</keyword>
<evidence type="ECO:0000256" key="13">
    <source>
        <dbReference type="SAM" id="MobiDB-lite"/>
    </source>
</evidence>
<evidence type="ECO:0000313" key="15">
    <source>
        <dbReference type="EMBL" id="KAG2179556.1"/>
    </source>
</evidence>
<dbReference type="InterPro" id="IPR000504">
    <property type="entry name" value="RRM_dom"/>
</dbReference>
<evidence type="ECO:0000256" key="1">
    <source>
        <dbReference type="ARBA" id="ARBA00004434"/>
    </source>
</evidence>
<dbReference type="GO" id="GO:0005743">
    <property type="term" value="C:mitochondrial inner membrane"/>
    <property type="evidence" value="ECO:0007669"/>
    <property type="project" value="UniProtKB-SubCell"/>
</dbReference>
<dbReference type="InterPro" id="IPR035979">
    <property type="entry name" value="RBD_domain_sf"/>
</dbReference>
<proteinExistence type="inferred from homology"/>
<evidence type="ECO:0000256" key="7">
    <source>
        <dbReference type="ARBA" id="ARBA00022989"/>
    </source>
</evidence>
<evidence type="ECO:0000256" key="12">
    <source>
        <dbReference type="RuleBase" id="RU367108"/>
    </source>
</evidence>
<dbReference type="GO" id="GO:0003723">
    <property type="term" value="F:RNA binding"/>
    <property type="evidence" value="ECO:0007669"/>
    <property type="project" value="UniProtKB-UniRule"/>
</dbReference>
<name>A0A8H7UBL3_9FUNG</name>
<comment type="caution">
    <text evidence="15">The sequence shown here is derived from an EMBL/GenBank/DDBJ whole genome shotgun (WGS) entry which is preliminary data.</text>
</comment>
<dbReference type="PANTHER" id="PTHR32198:SF2">
    <property type="entry name" value="MITOCHONDRIAL ESCAPE PROTEIN 2"/>
    <property type="match status" value="1"/>
</dbReference>
<evidence type="ECO:0000256" key="2">
    <source>
        <dbReference type="ARBA" id="ARBA00010320"/>
    </source>
</evidence>
<dbReference type="Pfam" id="PF10443">
    <property type="entry name" value="RNA12"/>
    <property type="match status" value="1"/>
</dbReference>
<dbReference type="AlphaFoldDB" id="A0A8H7UBL3"/>
<feature type="domain" description="RRM" evidence="14">
    <location>
        <begin position="170"/>
        <end position="267"/>
    </location>
</feature>
<dbReference type="Proteomes" id="UP000612746">
    <property type="component" value="Unassembled WGS sequence"/>
</dbReference>
<evidence type="ECO:0000256" key="6">
    <source>
        <dbReference type="ARBA" id="ARBA00022946"/>
    </source>
</evidence>
<organism evidence="15 16">
    <name type="scientific">Umbelopsis vinacea</name>
    <dbReference type="NCBI Taxonomy" id="44442"/>
    <lineage>
        <taxon>Eukaryota</taxon>
        <taxon>Fungi</taxon>
        <taxon>Fungi incertae sedis</taxon>
        <taxon>Mucoromycota</taxon>
        <taxon>Mucoromycotina</taxon>
        <taxon>Umbelopsidomycetes</taxon>
        <taxon>Umbelopsidales</taxon>
        <taxon>Umbelopsidaceae</taxon>
        <taxon>Umbelopsis</taxon>
    </lineage>
</organism>
<dbReference type="SUPFAM" id="SSF54928">
    <property type="entry name" value="RNA-binding domain, RBD"/>
    <property type="match status" value="1"/>
</dbReference>
<keyword evidence="4" id="KW-0812">Transmembrane</keyword>
<dbReference type="SMART" id="SM00360">
    <property type="entry name" value="RRM"/>
    <property type="match status" value="1"/>
</dbReference>
<evidence type="ECO:0000259" key="14">
    <source>
        <dbReference type="PROSITE" id="PS50102"/>
    </source>
</evidence>
<dbReference type="PROSITE" id="PS50102">
    <property type="entry name" value="RRM"/>
    <property type="match status" value="1"/>
</dbReference>
<dbReference type="Pfam" id="PF00076">
    <property type="entry name" value="RRM_1"/>
    <property type="match status" value="1"/>
</dbReference>
<comment type="function">
    <text evidence="10 12">Plays a role in maintaining the mitochondrial genome and in controlling the mtDNA escape. Involved in the regulation of mtDNA nucleotide structure and number. May have a dispensable role in early maturation of pre-rRNA.</text>
</comment>
<dbReference type="InterPro" id="IPR027417">
    <property type="entry name" value="P-loop_NTPase"/>
</dbReference>
<evidence type="ECO:0000256" key="5">
    <source>
        <dbReference type="ARBA" id="ARBA00022792"/>
    </source>
</evidence>
<dbReference type="Gene3D" id="3.40.50.300">
    <property type="entry name" value="P-loop containing nucleotide triphosphate hydrolases"/>
    <property type="match status" value="1"/>
</dbReference>
<feature type="compositionally biased region" description="Basic and acidic residues" evidence="13">
    <location>
        <begin position="42"/>
        <end position="54"/>
    </location>
</feature>
<keyword evidence="6" id="KW-0809">Transit peptide</keyword>
<comment type="similarity">
    <text evidence="2 12">Belongs to the YME2 family.</text>
</comment>
<dbReference type="SUPFAM" id="SSF52540">
    <property type="entry name" value="P-loop containing nucleoside triphosphate hydrolases"/>
    <property type="match status" value="1"/>
</dbReference>
<evidence type="ECO:0000256" key="10">
    <source>
        <dbReference type="ARBA" id="ARBA00025276"/>
    </source>
</evidence>
<dbReference type="GO" id="GO:0006397">
    <property type="term" value="P:mRNA processing"/>
    <property type="evidence" value="ECO:0007669"/>
    <property type="project" value="UniProtKB-UniRule"/>
</dbReference>
<evidence type="ECO:0000313" key="16">
    <source>
        <dbReference type="Proteomes" id="UP000612746"/>
    </source>
</evidence>
<evidence type="ECO:0000256" key="9">
    <source>
        <dbReference type="ARBA" id="ARBA00023136"/>
    </source>
</evidence>
<keyword evidence="7" id="KW-1133">Transmembrane helix</keyword>
<sequence length="827" mass="94309">MLRLLSRDSRAGLAHRQPFRRPTTSNAYTSPTRRSFTRSTIRRTEQETAAKETESLSTGGPVHEQEALMYLDNTFPLRVGFWDVRQYLFRNTENSIKSKIDSLVPKDKIPCDFQVEHAIPRTKDGGAFVQFKYKSDTQSALSAPKVIMKHVEEHLKEHNTITYFNFQPVRAFLVKGEPFMEDIVSRYPSLKLKVEFQGPDLTVEQLYNNFRPYGRIFDISILSPASKELPRYAMVQFTRMRSATSARNCLHGLKLEGTRLNIGYESQMRTNIFKQWVVDHPRITIPVAAASLAGVTYVIFDPVRVFFIHAKVTQRFNPDEYALYRWLRRETWARLMTHGGDDTTTDAGAWADREEDGQKIKEWLNESPDTFIVISGPKGSGKSALIKGATDKKRNIIRIQGEELANARNKNEITTILAKQLGYYPVFTWISSFNQLIDTLVTATTGQKAGLSTTPDNQIKQILEIAAIALRKVSADIETKRQENASEVKKPWWKTLFSKVEEELHEKDHKDEGNEDNSDLPIVIIDNYLFRETSVSSTLWDELAEWSAVLVENGIAHVIFVSANVGITKSLGKVMPNKTFESILLSDAPLEASISYVTKHLEDYKGDDSLQQVVSVLGGRLTDLELLVQKMRAHLTPEEALNDIVQRNMIEIRKYGFGEDLSDTEDLSWTGIQFWQVVKQLATTNTINYEELKWGPFFKGADKPFQGMEHSELITIVHKDGWPHSIRPGKPVYQAAFDRLKNEPVFAATMDLQSYNFLISATKEDIKSYEEEINKLSAPFSGRPPREVESRIRYLLQKLADGQKAIEGFESQVKIAKDTISKRWSDE</sequence>
<keyword evidence="11 12" id="KW-0694">RNA-binding</keyword>
<evidence type="ECO:0000256" key="3">
    <source>
        <dbReference type="ARBA" id="ARBA00020222"/>
    </source>
</evidence>
<feature type="compositionally biased region" description="Basic and acidic residues" evidence="13">
    <location>
        <begin position="1"/>
        <end position="10"/>
    </location>
</feature>
<protein>
    <recommendedName>
        <fullName evidence="3 12">Mitochondrial escape protein 2</fullName>
    </recommendedName>
</protein>
<keyword evidence="8 12" id="KW-0496">Mitochondrion</keyword>
<feature type="compositionally biased region" description="Low complexity" evidence="13">
    <location>
        <begin position="29"/>
        <end position="39"/>
    </location>
</feature>